<feature type="domain" description="MAT1 centre" evidence="2">
    <location>
        <begin position="2"/>
        <end position="122"/>
    </location>
</feature>
<evidence type="ECO:0000256" key="1">
    <source>
        <dbReference type="SAM" id="Coils"/>
    </source>
</evidence>
<reference evidence="3" key="1">
    <citation type="submission" date="2022-10" db="EMBL/GenBank/DDBJ databases">
        <title>Puccinia triticina Genome sequencing and assembly.</title>
        <authorList>
            <person name="Li C."/>
        </authorList>
    </citation>
    <scope>NUCLEOTIDE SEQUENCE</scope>
    <source>
        <strain evidence="3">Pt15</strain>
    </source>
</reference>
<evidence type="ECO:0000313" key="3">
    <source>
        <dbReference type="EMBL" id="WAQ83957.1"/>
    </source>
</evidence>
<protein>
    <recommendedName>
        <fullName evidence="2">MAT1 centre domain-containing protein</fullName>
    </recommendedName>
</protein>
<name>A0ABY7CJ24_9BASI</name>
<feature type="coiled-coil region" evidence="1">
    <location>
        <begin position="26"/>
        <end position="95"/>
    </location>
</feature>
<organism evidence="3 4">
    <name type="scientific">Puccinia triticina</name>
    <dbReference type="NCBI Taxonomy" id="208348"/>
    <lineage>
        <taxon>Eukaryota</taxon>
        <taxon>Fungi</taxon>
        <taxon>Dikarya</taxon>
        <taxon>Basidiomycota</taxon>
        <taxon>Pucciniomycotina</taxon>
        <taxon>Pucciniomycetes</taxon>
        <taxon>Pucciniales</taxon>
        <taxon>Pucciniaceae</taxon>
        <taxon>Puccinia</taxon>
    </lineage>
</organism>
<dbReference type="PANTHER" id="PTHR12683">
    <property type="entry name" value="CDK-ACTIVATING KINASE ASSEMBLY FACTOR MAT1"/>
    <property type="match status" value="1"/>
</dbReference>
<dbReference type="PANTHER" id="PTHR12683:SF13">
    <property type="entry name" value="CDK-ACTIVATING KINASE ASSEMBLY FACTOR MAT1"/>
    <property type="match status" value="1"/>
</dbReference>
<sequence>MTLDAYNNYLEEVEDITFNLINGVDVAETEAKIKQFQIENQELIAQNAVHEARQAELSKRQEEAVRKEREERTELLRLEEEARREEEEIKRATIHSLETSNVSAEKLVARQRAVAQKRATAPALASDLATKATVAMPSLSGLIDPSSMESGDIDHDSMRLVLADHALALVGGFEIESVWEPSFVAP</sequence>
<keyword evidence="4" id="KW-1185">Reference proteome</keyword>
<dbReference type="Proteomes" id="UP001164743">
    <property type="component" value="Chromosome 4A"/>
</dbReference>
<gene>
    <name evidence="3" type="ORF">PtA15_4A408</name>
</gene>
<dbReference type="EMBL" id="CP110424">
    <property type="protein sequence ID" value="WAQ83957.1"/>
    <property type="molecule type" value="Genomic_DNA"/>
</dbReference>
<keyword evidence="1" id="KW-0175">Coiled coil</keyword>
<dbReference type="Pfam" id="PF06391">
    <property type="entry name" value="MAT1"/>
    <property type="match status" value="1"/>
</dbReference>
<evidence type="ECO:0000259" key="2">
    <source>
        <dbReference type="Pfam" id="PF06391"/>
    </source>
</evidence>
<accession>A0ABY7CJ24</accession>
<dbReference type="InterPro" id="IPR015877">
    <property type="entry name" value="MAT1_centre"/>
</dbReference>
<proteinExistence type="predicted"/>
<dbReference type="RefSeq" id="XP_053019512.1">
    <property type="nucleotide sequence ID" value="XM_053168288.1"/>
</dbReference>
<dbReference type="GeneID" id="77809183"/>
<evidence type="ECO:0000313" key="4">
    <source>
        <dbReference type="Proteomes" id="UP001164743"/>
    </source>
</evidence>